<evidence type="ECO:0000313" key="2">
    <source>
        <dbReference type="Proteomes" id="UP000094974"/>
    </source>
</evidence>
<keyword evidence="2" id="KW-1185">Reference proteome</keyword>
<proteinExistence type="predicted"/>
<organism evidence="1 2">
    <name type="scientific">Paenibacillus polymyxa</name>
    <name type="common">Bacillus polymyxa</name>
    <dbReference type="NCBI Taxonomy" id="1406"/>
    <lineage>
        <taxon>Bacteria</taxon>
        <taxon>Bacillati</taxon>
        <taxon>Bacillota</taxon>
        <taxon>Bacilli</taxon>
        <taxon>Bacillales</taxon>
        <taxon>Paenibacillaceae</taxon>
        <taxon>Paenibacillus</taxon>
    </lineage>
</organism>
<name>A0ABX2Z9P2_PAEPO</name>
<dbReference type="EMBL" id="LYND01000166">
    <property type="protein sequence ID" value="ODA06849.1"/>
    <property type="molecule type" value="Genomic_DNA"/>
</dbReference>
<reference evidence="2" key="1">
    <citation type="submission" date="2016-05" db="EMBL/GenBank/DDBJ databases">
        <title>Whole genome shotgun sequencing of cultured foodborne pathogen.</title>
        <authorList>
            <person name="Zheng J."/>
            <person name="Timme R."/>
            <person name="Allard M."/>
            <person name="Strain E."/>
            <person name="Luo Y."/>
            <person name="Brown E."/>
        </authorList>
    </citation>
    <scope>NUCLEOTIDE SEQUENCE [LARGE SCALE GENOMIC DNA]</scope>
    <source>
        <strain evidence="2">CFSAN034343</strain>
    </source>
</reference>
<evidence type="ECO:0008006" key="3">
    <source>
        <dbReference type="Google" id="ProtNLM"/>
    </source>
</evidence>
<dbReference type="Proteomes" id="UP000094974">
    <property type="component" value="Unassembled WGS sequence"/>
</dbReference>
<gene>
    <name evidence="1" type="ORF">A7312_28520</name>
</gene>
<evidence type="ECO:0000313" key="1">
    <source>
        <dbReference type="EMBL" id="ODA06849.1"/>
    </source>
</evidence>
<protein>
    <recommendedName>
        <fullName evidence="3">ArpU family transcriptional regulator</fullName>
    </recommendedName>
</protein>
<accession>A0ABX2Z9P2</accession>
<sequence>MEAMQMELFPTANRSDIQATRSLLNRYTRMRKTVDSLSARNTIGEKERLVMEEYRRKTEAVEMAVSLIMDDNVRRVMEFRFIRGNTRWGTVSRFSSITDRSVDRRIVRGVESVAETLKLIGVI</sequence>
<comment type="caution">
    <text evidence="1">The sequence shown here is derived from an EMBL/GenBank/DDBJ whole genome shotgun (WGS) entry which is preliminary data.</text>
</comment>
<dbReference type="RefSeq" id="WP_068941669.1">
    <property type="nucleotide sequence ID" value="NZ_LYND01000166.1"/>
</dbReference>